<proteinExistence type="inferred from homology"/>
<evidence type="ECO:0000256" key="1">
    <source>
        <dbReference type="ARBA" id="ARBA00001947"/>
    </source>
</evidence>
<evidence type="ECO:0000259" key="4">
    <source>
        <dbReference type="PROSITE" id="PS52035"/>
    </source>
</evidence>
<name>A0ABQ9CU88_9PASS</name>
<comment type="caution">
    <text evidence="5">The sequence shown here is derived from an EMBL/GenBank/DDBJ whole genome shotgun (WGS) entry which is preliminary data.</text>
</comment>
<dbReference type="PROSITE" id="PS52035">
    <property type="entry name" value="PEPTIDASE_M14"/>
    <property type="match status" value="1"/>
</dbReference>
<evidence type="ECO:0000313" key="5">
    <source>
        <dbReference type="EMBL" id="KAJ7409397.1"/>
    </source>
</evidence>
<evidence type="ECO:0000256" key="3">
    <source>
        <dbReference type="PROSITE-ProRule" id="PRU01379"/>
    </source>
</evidence>
<sequence length="242" mass="27513">MVLQELKESFAICNRPYVFLTARVHPGESNASWVMKGTLEFLVSSDPIAELLRKCFIFKIVPMLNPDGVINGNHRCSLSGDDLNRQWLTPDSQLHPTIYHAKGLLYYLRSIGRAPLVFCDYHGHSQKKNVFLYGCSVKETLWQAGCMVDTAVITEDVGYRTLPKILDKVAPAFVMNSCSFLVEKSRESTARVVVWKEMGVLRSYTMESTYCSCSHGLYKDYNLSQRGGYMDIREHFFAIILS</sequence>
<dbReference type="EMBL" id="WHWB01034471">
    <property type="protein sequence ID" value="KAJ7409397.1"/>
    <property type="molecule type" value="Genomic_DNA"/>
</dbReference>
<feature type="domain" description="Peptidase M14" evidence="4">
    <location>
        <begin position="1"/>
        <end position="242"/>
    </location>
</feature>
<evidence type="ECO:0000313" key="6">
    <source>
        <dbReference type="Proteomes" id="UP001145742"/>
    </source>
</evidence>
<dbReference type="Gene3D" id="3.40.630.10">
    <property type="entry name" value="Zn peptidases"/>
    <property type="match status" value="1"/>
</dbReference>
<accession>A0ABQ9CU88</accession>
<evidence type="ECO:0000256" key="2">
    <source>
        <dbReference type="ARBA" id="ARBA00005988"/>
    </source>
</evidence>
<dbReference type="PANTHER" id="PTHR12756">
    <property type="entry name" value="CYTOSOLIC CARBOXYPEPTIDASE"/>
    <property type="match status" value="1"/>
</dbReference>
<gene>
    <name evidence="5" type="ORF">WISP_114117</name>
</gene>
<dbReference type="PANTHER" id="PTHR12756:SF5">
    <property type="entry name" value="CYTOSOLIC CARBOXYPEPTIDASE 4"/>
    <property type="match status" value="1"/>
</dbReference>
<dbReference type="InterPro" id="IPR000834">
    <property type="entry name" value="Peptidase_M14"/>
</dbReference>
<feature type="active site" description="Proton donor/acceptor" evidence="3">
    <location>
        <position position="207"/>
    </location>
</feature>
<reference evidence="5" key="1">
    <citation type="submission" date="2019-10" db="EMBL/GenBank/DDBJ databases">
        <authorList>
            <person name="Soares A.E.R."/>
            <person name="Aleixo A."/>
            <person name="Schneider P."/>
            <person name="Miyaki C.Y."/>
            <person name="Schneider M.P."/>
            <person name="Mello C."/>
            <person name="Vasconcelos A.T.R."/>
        </authorList>
    </citation>
    <scope>NUCLEOTIDE SEQUENCE</scope>
    <source>
        <tissue evidence="5">Muscle</tissue>
    </source>
</reference>
<dbReference type="Proteomes" id="UP001145742">
    <property type="component" value="Unassembled WGS sequence"/>
</dbReference>
<keyword evidence="6" id="KW-1185">Reference proteome</keyword>
<organism evidence="5 6">
    <name type="scientific">Willisornis vidua</name>
    <name type="common">Xingu scale-backed antbird</name>
    <dbReference type="NCBI Taxonomy" id="1566151"/>
    <lineage>
        <taxon>Eukaryota</taxon>
        <taxon>Metazoa</taxon>
        <taxon>Chordata</taxon>
        <taxon>Craniata</taxon>
        <taxon>Vertebrata</taxon>
        <taxon>Euteleostomi</taxon>
        <taxon>Archelosauria</taxon>
        <taxon>Archosauria</taxon>
        <taxon>Dinosauria</taxon>
        <taxon>Saurischia</taxon>
        <taxon>Theropoda</taxon>
        <taxon>Coelurosauria</taxon>
        <taxon>Aves</taxon>
        <taxon>Neognathae</taxon>
        <taxon>Neoaves</taxon>
        <taxon>Telluraves</taxon>
        <taxon>Australaves</taxon>
        <taxon>Passeriformes</taxon>
        <taxon>Thamnophilidae</taxon>
        <taxon>Willisornis</taxon>
    </lineage>
</organism>
<comment type="cofactor">
    <cofactor evidence="1">
        <name>Zn(2+)</name>
        <dbReference type="ChEBI" id="CHEBI:29105"/>
    </cofactor>
</comment>
<comment type="similarity">
    <text evidence="2 3">Belongs to the peptidase M14 family.</text>
</comment>
<dbReference type="Pfam" id="PF00246">
    <property type="entry name" value="Peptidase_M14"/>
    <property type="match status" value="1"/>
</dbReference>
<dbReference type="InterPro" id="IPR050821">
    <property type="entry name" value="Cytosolic_carboxypeptidase"/>
</dbReference>
<protein>
    <recommendedName>
        <fullName evidence="4">Peptidase M14 domain-containing protein</fullName>
    </recommendedName>
</protein>
<dbReference type="SUPFAM" id="SSF53187">
    <property type="entry name" value="Zn-dependent exopeptidases"/>
    <property type="match status" value="1"/>
</dbReference>